<dbReference type="Pfam" id="PF13409">
    <property type="entry name" value="GST_N_2"/>
    <property type="match status" value="1"/>
</dbReference>
<organism evidence="3 4">
    <name type="scientific">Pseudomonas putida S13.1.2</name>
    <dbReference type="NCBI Taxonomy" id="1384061"/>
    <lineage>
        <taxon>Bacteria</taxon>
        <taxon>Pseudomonadati</taxon>
        <taxon>Pseudomonadota</taxon>
        <taxon>Gammaproteobacteria</taxon>
        <taxon>Pseudomonadales</taxon>
        <taxon>Pseudomonadaceae</taxon>
        <taxon>Pseudomonas</taxon>
    </lineage>
</organism>
<evidence type="ECO:0000313" key="3">
    <source>
        <dbReference type="EMBL" id="AJQ47568.1"/>
    </source>
</evidence>
<dbReference type="Pfam" id="PF00043">
    <property type="entry name" value="GST_C"/>
    <property type="match status" value="1"/>
</dbReference>
<dbReference type="SFLD" id="SFLDG00358">
    <property type="entry name" value="Main_(cytGST)"/>
    <property type="match status" value="1"/>
</dbReference>
<dbReference type="InterPro" id="IPR036282">
    <property type="entry name" value="Glutathione-S-Trfase_C_sf"/>
</dbReference>
<dbReference type="AlphaFoldDB" id="A0AAU8SH42"/>
<dbReference type="SUPFAM" id="SSF52833">
    <property type="entry name" value="Thioredoxin-like"/>
    <property type="match status" value="1"/>
</dbReference>
<dbReference type="PANTHER" id="PTHR44051:SF22">
    <property type="entry name" value="DISULFIDE-BOND OXIDOREDUCTASE YGHU"/>
    <property type="match status" value="1"/>
</dbReference>
<proteinExistence type="predicted"/>
<reference evidence="3 4" key="1">
    <citation type="submission" date="2015-02" db="EMBL/GenBank/DDBJ databases">
        <title>Complete Genome Sequencing of Pseudomonas putida S13.1.2.</title>
        <authorList>
            <person name="Chong T.M."/>
            <person name="Chan K.G."/>
            <person name="Dessaux Y."/>
        </authorList>
    </citation>
    <scope>NUCLEOTIDE SEQUENCE [LARGE SCALE GENOMIC DNA]</scope>
    <source>
        <strain evidence="3 4">S13.1.2</strain>
    </source>
</reference>
<sequence length="211" mass="23607">MQGPSFELYTDSSPNGFKITIALEELGLPYRLIHVNIDLGAQKQADFLALNPAGRIPVLVDRQAGIVLFESAAILLYLAQYSGQLLEQAAKPRWMAITWLMHHSASMGPLLGQRVHFDCFEAIPNPAAQKRYRTLTEDAFALLDQQLATRAWLAGESYSIADIANFAWLHIAAIVGFDFSPYHHLNRWYREVEKRPAVQRGIRLPAPAIGP</sequence>
<dbReference type="InterPro" id="IPR010987">
    <property type="entry name" value="Glutathione-S-Trfase_C-like"/>
</dbReference>
<feature type="domain" description="GST N-terminal" evidence="1">
    <location>
        <begin position="3"/>
        <end position="86"/>
    </location>
</feature>
<accession>A0AAU8SH42</accession>
<dbReference type="SFLD" id="SFLDG01151">
    <property type="entry name" value="Main.2:_Nu-like"/>
    <property type="match status" value="1"/>
</dbReference>
<dbReference type="InterPro" id="IPR004045">
    <property type="entry name" value="Glutathione_S-Trfase_N"/>
</dbReference>
<gene>
    <name evidence="3" type="ORF">N805_10205</name>
</gene>
<dbReference type="Proteomes" id="UP000033260">
    <property type="component" value="Chromosome"/>
</dbReference>
<feature type="domain" description="GST C-terminal" evidence="2">
    <location>
        <begin position="75"/>
        <end position="209"/>
    </location>
</feature>
<name>A0AAU8SH42_PSEPU</name>
<dbReference type="Gene3D" id="1.20.1050.10">
    <property type="match status" value="1"/>
</dbReference>
<dbReference type="CDD" id="cd03048">
    <property type="entry name" value="GST_N_Ure2p_like"/>
    <property type="match status" value="1"/>
</dbReference>
<dbReference type="InterPro" id="IPR040079">
    <property type="entry name" value="Glutathione_S-Trfase"/>
</dbReference>
<dbReference type="PANTHER" id="PTHR44051">
    <property type="entry name" value="GLUTATHIONE S-TRANSFERASE-RELATED"/>
    <property type="match status" value="1"/>
</dbReference>
<evidence type="ECO:0000259" key="2">
    <source>
        <dbReference type="PROSITE" id="PS50405"/>
    </source>
</evidence>
<dbReference type="InterPro" id="IPR004046">
    <property type="entry name" value="GST_C"/>
</dbReference>
<dbReference type="SFLD" id="SFLDG01150">
    <property type="entry name" value="Main.1:_Beta-like"/>
    <property type="match status" value="1"/>
</dbReference>
<evidence type="ECO:0000259" key="1">
    <source>
        <dbReference type="PROSITE" id="PS50404"/>
    </source>
</evidence>
<dbReference type="SUPFAM" id="SSF47616">
    <property type="entry name" value="GST C-terminal domain-like"/>
    <property type="match status" value="1"/>
</dbReference>
<dbReference type="Gene3D" id="3.40.30.10">
    <property type="entry name" value="Glutaredoxin"/>
    <property type="match status" value="1"/>
</dbReference>
<dbReference type="PROSITE" id="PS50405">
    <property type="entry name" value="GST_CTER"/>
    <property type="match status" value="1"/>
</dbReference>
<dbReference type="EMBL" id="CP010979">
    <property type="protein sequence ID" value="AJQ47568.1"/>
    <property type="molecule type" value="Genomic_DNA"/>
</dbReference>
<dbReference type="SFLD" id="SFLDS00019">
    <property type="entry name" value="Glutathione_Transferase_(cytos"/>
    <property type="match status" value="1"/>
</dbReference>
<dbReference type="InterPro" id="IPR036249">
    <property type="entry name" value="Thioredoxin-like_sf"/>
</dbReference>
<dbReference type="RefSeq" id="WP_019473307.1">
    <property type="nucleotide sequence ID" value="NZ_CP010979.1"/>
</dbReference>
<evidence type="ECO:0000313" key="4">
    <source>
        <dbReference type="Proteomes" id="UP000033260"/>
    </source>
</evidence>
<protein>
    <submittedName>
        <fullName evidence="3">Glutathione S-transferase</fullName>
    </submittedName>
</protein>
<dbReference type="PROSITE" id="PS50404">
    <property type="entry name" value="GST_NTER"/>
    <property type="match status" value="1"/>
</dbReference>